<dbReference type="InterPro" id="IPR036280">
    <property type="entry name" value="Multihaem_cyt_sf"/>
</dbReference>
<dbReference type="AlphaFoldDB" id="A0A1M7ET03"/>
<dbReference type="SUPFAM" id="SSF48695">
    <property type="entry name" value="Multiheme cytochromes"/>
    <property type="match status" value="1"/>
</dbReference>
<dbReference type="Gene3D" id="1.10.1130.10">
    <property type="entry name" value="Flavocytochrome C3, Chain A"/>
    <property type="match status" value="1"/>
</dbReference>
<accession>A0A1M7ET03</accession>
<protein>
    <recommendedName>
        <fullName evidence="2">Cytochrome c7-like domain-containing protein</fullName>
    </recommendedName>
</protein>
<keyword evidence="1" id="KW-0732">Signal</keyword>
<dbReference type="STRING" id="53463.SAMN05444389_102293"/>
<keyword evidence="4" id="KW-1185">Reference proteome</keyword>
<feature type="chain" id="PRO_5012522908" description="Cytochrome c7-like domain-containing protein" evidence="1">
    <location>
        <begin position="36"/>
        <end position="397"/>
    </location>
</feature>
<feature type="domain" description="Cytochrome c7-like" evidence="2">
    <location>
        <begin position="86"/>
        <end position="170"/>
    </location>
</feature>
<proteinExistence type="predicted"/>
<name>A0A1M7ET03_9RHOB</name>
<evidence type="ECO:0000313" key="4">
    <source>
        <dbReference type="Proteomes" id="UP000184444"/>
    </source>
</evidence>
<dbReference type="Proteomes" id="UP000184444">
    <property type="component" value="Unassembled WGS sequence"/>
</dbReference>
<feature type="signal peptide" evidence="1">
    <location>
        <begin position="1"/>
        <end position="35"/>
    </location>
</feature>
<dbReference type="EMBL" id="FRCK01000002">
    <property type="protein sequence ID" value="SHL94753.1"/>
    <property type="molecule type" value="Genomic_DNA"/>
</dbReference>
<gene>
    <name evidence="3" type="ORF">SAMN05444389_102293</name>
</gene>
<dbReference type="Pfam" id="PF14522">
    <property type="entry name" value="Cytochrome_C7"/>
    <property type="match status" value="1"/>
</dbReference>
<sequence>MTKPDPAPRQGVLPRLRSLPLLALILWGAAGPAAAQAPAAKPEPPAAAQPAAPAAGAAPQMMPVERVPFYHDWAQSPHAKADAQAFNNWNEQGEIPEACARCHSTPGFLDYIGADGSAPGVVDKKAPTGSLIGCSACHNETTRMMTSVTFPSTLRVENLGADARCMTCHQGRTAGVTVDAAVAGRDEDTVVPELEFINVHYRAAGATLMGTLARGGYEYPGRAYASARNHPGPFNSCTTCHELHTVAPKSEPCAACHDGVSNRESLASIRKGKIDFDGNGNVTEGIAAEIAALHERLLVAIRAYAADTAGAPIGYDGHAHPYFFNDSDGDGAISEAEAQGTNKYVSWTPRLLKAAYNYQFVAKDPGAYAHNAPYVIQLMHDSLADLAEANVAGLTRP</sequence>
<dbReference type="InterPro" id="IPR029467">
    <property type="entry name" value="Cyt_c7-like"/>
</dbReference>
<dbReference type="RefSeq" id="WP_200796409.1">
    <property type="nucleotide sequence ID" value="NZ_FRCK01000002.1"/>
</dbReference>
<reference evidence="4" key="1">
    <citation type="submission" date="2016-11" db="EMBL/GenBank/DDBJ databases">
        <authorList>
            <person name="Varghese N."/>
            <person name="Submissions S."/>
        </authorList>
    </citation>
    <scope>NUCLEOTIDE SEQUENCE [LARGE SCALE GENOMIC DNA]</scope>
    <source>
        <strain evidence="4">DSM 6637</strain>
    </source>
</reference>
<organism evidence="3 4">
    <name type="scientific">Paracoccus solventivorans</name>
    <dbReference type="NCBI Taxonomy" id="53463"/>
    <lineage>
        <taxon>Bacteria</taxon>
        <taxon>Pseudomonadati</taxon>
        <taxon>Pseudomonadota</taxon>
        <taxon>Alphaproteobacteria</taxon>
        <taxon>Rhodobacterales</taxon>
        <taxon>Paracoccaceae</taxon>
        <taxon>Paracoccus</taxon>
    </lineage>
</organism>
<evidence type="ECO:0000313" key="3">
    <source>
        <dbReference type="EMBL" id="SHL94753.1"/>
    </source>
</evidence>
<evidence type="ECO:0000256" key="1">
    <source>
        <dbReference type="SAM" id="SignalP"/>
    </source>
</evidence>
<evidence type="ECO:0000259" key="2">
    <source>
        <dbReference type="Pfam" id="PF14522"/>
    </source>
</evidence>